<evidence type="ECO:0000313" key="8">
    <source>
        <dbReference type="EMBL" id="CAF3842768.1"/>
    </source>
</evidence>
<evidence type="ECO:0000256" key="3">
    <source>
        <dbReference type="ARBA" id="ARBA00022989"/>
    </source>
</evidence>
<dbReference type="Proteomes" id="UP000681722">
    <property type="component" value="Unassembled WGS sequence"/>
</dbReference>
<accession>A0A815FRH1</accession>
<keyword evidence="2 5" id="KW-0812">Transmembrane</keyword>
<evidence type="ECO:0000313" key="6">
    <source>
        <dbReference type="EMBL" id="CAF1079475.1"/>
    </source>
</evidence>
<dbReference type="EMBL" id="CAJNOQ010013862">
    <property type="protein sequence ID" value="CAF1330217.1"/>
    <property type="molecule type" value="Genomic_DNA"/>
</dbReference>
<dbReference type="OrthoDB" id="6415790at2759"/>
<evidence type="ECO:0000313" key="7">
    <source>
        <dbReference type="EMBL" id="CAF1330217.1"/>
    </source>
</evidence>
<keyword evidence="4 5" id="KW-0472">Membrane</keyword>
<dbReference type="EMBL" id="CAJNOK010009038">
    <property type="protein sequence ID" value="CAF1079475.1"/>
    <property type="molecule type" value="Genomic_DNA"/>
</dbReference>
<dbReference type="Proteomes" id="UP000682733">
    <property type="component" value="Unassembled WGS sequence"/>
</dbReference>
<dbReference type="Proteomes" id="UP000663829">
    <property type="component" value="Unassembled WGS sequence"/>
</dbReference>
<evidence type="ECO:0000256" key="1">
    <source>
        <dbReference type="ARBA" id="ARBA00004141"/>
    </source>
</evidence>
<evidence type="ECO:0000313" key="10">
    <source>
        <dbReference type="Proteomes" id="UP000663829"/>
    </source>
</evidence>
<protein>
    <submittedName>
        <fullName evidence="7">Uncharacterized protein</fullName>
    </submittedName>
</protein>
<evidence type="ECO:0000256" key="2">
    <source>
        <dbReference type="ARBA" id="ARBA00022692"/>
    </source>
</evidence>
<dbReference type="GO" id="GO:0035348">
    <property type="term" value="P:acetyl-CoA transmembrane transport"/>
    <property type="evidence" value="ECO:0007669"/>
    <property type="project" value="InterPro"/>
</dbReference>
<dbReference type="Proteomes" id="UP000677228">
    <property type="component" value="Unassembled WGS sequence"/>
</dbReference>
<keyword evidence="10" id="KW-1185">Reference proteome</keyword>
<evidence type="ECO:0000256" key="5">
    <source>
        <dbReference type="SAM" id="Phobius"/>
    </source>
</evidence>
<proteinExistence type="predicted"/>
<dbReference type="PANTHER" id="PTHR12778">
    <property type="entry name" value="SOLUTE CARRIER FAMILY 33 ACETYL-COA TRANSPORTER -RELATED"/>
    <property type="match status" value="1"/>
</dbReference>
<sequence length="69" mass="7868">MAASIPLIIQTFGASWSQQAIFTFAFWPFGLKLIWAPIVDSLYLKRFGRRKTWPYGVEIDLAGVFLQTS</sequence>
<evidence type="ECO:0000256" key="4">
    <source>
        <dbReference type="ARBA" id="ARBA00023136"/>
    </source>
</evidence>
<dbReference type="PANTHER" id="PTHR12778:SF9">
    <property type="entry name" value="ACETYL-COENZYME A TRANSPORTER 1"/>
    <property type="match status" value="1"/>
</dbReference>
<dbReference type="GO" id="GO:0008521">
    <property type="term" value="F:acetyl-CoA transmembrane transporter activity"/>
    <property type="evidence" value="ECO:0007669"/>
    <property type="project" value="InterPro"/>
</dbReference>
<dbReference type="Pfam" id="PF13000">
    <property type="entry name" value="Acatn"/>
    <property type="match status" value="1"/>
</dbReference>
<organism evidence="7 10">
    <name type="scientific">Didymodactylos carnosus</name>
    <dbReference type="NCBI Taxonomy" id="1234261"/>
    <lineage>
        <taxon>Eukaryota</taxon>
        <taxon>Metazoa</taxon>
        <taxon>Spiralia</taxon>
        <taxon>Gnathifera</taxon>
        <taxon>Rotifera</taxon>
        <taxon>Eurotatoria</taxon>
        <taxon>Bdelloidea</taxon>
        <taxon>Philodinida</taxon>
        <taxon>Philodinidae</taxon>
        <taxon>Didymodactylos</taxon>
    </lineage>
</organism>
<dbReference type="InterPro" id="IPR024371">
    <property type="entry name" value="AcetylCoA_trans_1-like"/>
</dbReference>
<evidence type="ECO:0000313" key="9">
    <source>
        <dbReference type="EMBL" id="CAF4183089.1"/>
    </source>
</evidence>
<dbReference type="InterPro" id="IPR004752">
    <property type="entry name" value="AmpG_permease/AT-1"/>
</dbReference>
<keyword evidence="3 5" id="KW-1133">Transmembrane helix</keyword>
<comment type="subcellular location">
    <subcellularLocation>
        <location evidence="1">Membrane</location>
        <topology evidence="1">Multi-pass membrane protein</topology>
    </subcellularLocation>
</comment>
<gene>
    <name evidence="7" type="ORF">GPM918_LOCUS29911</name>
    <name evidence="6" type="ORF">OVA965_LOCUS18291</name>
    <name evidence="9" type="ORF">SRO942_LOCUS30506</name>
    <name evidence="8" type="ORF">TMI583_LOCUS18304</name>
</gene>
<dbReference type="EMBL" id="CAJOBC010052702">
    <property type="protein sequence ID" value="CAF4183089.1"/>
    <property type="molecule type" value="Genomic_DNA"/>
</dbReference>
<dbReference type="EMBL" id="CAJOBA010009056">
    <property type="protein sequence ID" value="CAF3842768.1"/>
    <property type="molecule type" value="Genomic_DNA"/>
</dbReference>
<name>A0A815FRH1_9BILA</name>
<dbReference type="AlphaFoldDB" id="A0A815FRH1"/>
<dbReference type="GO" id="GO:0016020">
    <property type="term" value="C:membrane"/>
    <property type="evidence" value="ECO:0007669"/>
    <property type="project" value="UniProtKB-SubCell"/>
</dbReference>
<comment type="caution">
    <text evidence="7">The sequence shown here is derived from an EMBL/GenBank/DDBJ whole genome shotgun (WGS) entry which is preliminary data.</text>
</comment>
<feature type="transmembrane region" description="Helical" evidence="5">
    <location>
        <begin position="20"/>
        <end position="44"/>
    </location>
</feature>
<reference evidence="7" key="1">
    <citation type="submission" date="2021-02" db="EMBL/GenBank/DDBJ databases">
        <authorList>
            <person name="Nowell W R."/>
        </authorList>
    </citation>
    <scope>NUCLEOTIDE SEQUENCE</scope>
</reference>